<proteinExistence type="predicted"/>
<dbReference type="PROSITE" id="PS50110">
    <property type="entry name" value="RESPONSE_REGULATORY"/>
    <property type="match status" value="1"/>
</dbReference>
<evidence type="ECO:0000259" key="3">
    <source>
        <dbReference type="PROSITE" id="PS50110"/>
    </source>
</evidence>
<comment type="caution">
    <text evidence="4">The sequence shown here is derived from an EMBL/GenBank/DDBJ whole genome shotgun (WGS) entry which is preliminary data.</text>
</comment>
<accession>A0ABS6I9Q3</accession>
<dbReference type="EMBL" id="JAHOPC010000014">
    <property type="protein sequence ID" value="MBU8868453.1"/>
    <property type="molecule type" value="Genomic_DNA"/>
</dbReference>
<dbReference type="InterPro" id="IPR001932">
    <property type="entry name" value="PPM-type_phosphatase-like_dom"/>
</dbReference>
<dbReference type="RefSeq" id="WP_216926570.1">
    <property type="nucleotide sequence ID" value="NZ_JAHOPC010000014.1"/>
</dbReference>
<dbReference type="Pfam" id="PF07228">
    <property type="entry name" value="SpoIIE"/>
    <property type="match status" value="1"/>
</dbReference>
<dbReference type="PANTHER" id="PTHR43156:SF2">
    <property type="entry name" value="STAGE II SPORULATION PROTEIN E"/>
    <property type="match status" value="1"/>
</dbReference>
<dbReference type="SMART" id="SM00448">
    <property type="entry name" value="REC"/>
    <property type="match status" value="1"/>
</dbReference>
<feature type="domain" description="Response regulatory" evidence="3">
    <location>
        <begin position="9"/>
        <end position="122"/>
    </location>
</feature>
<evidence type="ECO:0000256" key="2">
    <source>
        <dbReference type="PROSITE-ProRule" id="PRU00169"/>
    </source>
</evidence>
<keyword evidence="1" id="KW-0378">Hydrolase</keyword>
<organism evidence="4 5">
    <name type="scientific">Paenarthrobacter aromaticivorans</name>
    <dbReference type="NCBI Taxonomy" id="2849150"/>
    <lineage>
        <taxon>Bacteria</taxon>
        <taxon>Bacillati</taxon>
        <taxon>Actinomycetota</taxon>
        <taxon>Actinomycetes</taxon>
        <taxon>Micrococcales</taxon>
        <taxon>Micrococcaceae</taxon>
        <taxon>Paenarthrobacter</taxon>
    </lineage>
</organism>
<evidence type="ECO:0000313" key="4">
    <source>
        <dbReference type="EMBL" id="MBU8868453.1"/>
    </source>
</evidence>
<keyword evidence="5" id="KW-1185">Reference proteome</keyword>
<dbReference type="InterPro" id="IPR052016">
    <property type="entry name" value="Bact_Sigma-Reg"/>
</dbReference>
<feature type="modified residue" description="4-aspartylphosphate" evidence="2">
    <location>
        <position position="58"/>
    </location>
</feature>
<dbReference type="Pfam" id="PF00072">
    <property type="entry name" value="Response_reg"/>
    <property type="match status" value="1"/>
</dbReference>
<gene>
    <name evidence="4" type="ORF">KSW38_19345</name>
</gene>
<dbReference type="PANTHER" id="PTHR43156">
    <property type="entry name" value="STAGE II SPORULATION PROTEIN E-RELATED"/>
    <property type="match status" value="1"/>
</dbReference>
<reference evidence="4 5" key="1">
    <citation type="submission" date="2021-06" db="EMBL/GenBank/DDBJ databases">
        <authorList>
            <person name="Jeong J.W."/>
        </authorList>
    </citation>
    <scope>NUCLEOTIDE SEQUENCE [LARGE SCALE GENOMIC DNA]</scope>
    <source>
        <strain evidence="4 5">MMS21-TAE1-1</strain>
    </source>
</reference>
<sequence>MVSTVSPRHAVVVEDDADIRGLLVLILEQLDFVVTEAPDGLSGVEAVRNTNAELVTLDINLPDIDGMEVCRRMREFSDAYIMMLTARADEIDRLNGLDTGADDYINKPFSPKELQARIRALFRRARTPAAPAEDTRQTDELARAAVVQKSLLPQETVRLNDYDVAGAFRPSRSVGGDFYDWYQTSDGMHLTFADAMGKGMGAALIAATVRAVMRSVADTPAIADAFESASATLTADLNQSGSFVTMFHGRLVSASGKLSYIDAGHGLGLHVPAEGAARRLVSAGPPVGIMDGQQWPAAELQLEPGDSLVIVSDGVLDAHDSLEEFVRNVEKAARSGGTSDDVCAALLELAPADTAEDDVTAVVVHRRRKVHPTLDAGLERNHSGVAEY</sequence>
<dbReference type="SMART" id="SM00331">
    <property type="entry name" value="PP2C_SIG"/>
    <property type="match status" value="1"/>
</dbReference>
<evidence type="ECO:0000256" key="1">
    <source>
        <dbReference type="ARBA" id="ARBA00022801"/>
    </source>
</evidence>
<keyword evidence="2" id="KW-0597">Phosphoprotein</keyword>
<protein>
    <submittedName>
        <fullName evidence="4">SpoIIE family protein phosphatase</fullName>
    </submittedName>
</protein>
<dbReference type="Proteomes" id="UP000824166">
    <property type="component" value="Unassembled WGS sequence"/>
</dbReference>
<dbReference type="InterPro" id="IPR001789">
    <property type="entry name" value="Sig_transdc_resp-reg_receiver"/>
</dbReference>
<name>A0ABS6I9Q3_9MICC</name>
<evidence type="ECO:0000313" key="5">
    <source>
        <dbReference type="Proteomes" id="UP000824166"/>
    </source>
</evidence>